<proteinExistence type="predicted"/>
<dbReference type="Proteomes" id="UP000710849">
    <property type="component" value="Unassembled WGS sequence"/>
</dbReference>
<comment type="caution">
    <text evidence="2">The sequence shown here is derived from an EMBL/GenBank/DDBJ whole genome shotgun (WGS) entry which is preliminary data.</text>
</comment>
<protein>
    <submittedName>
        <fullName evidence="2">Uncharacterized protein</fullName>
    </submittedName>
</protein>
<keyword evidence="1" id="KW-0472">Membrane</keyword>
<evidence type="ECO:0000313" key="3">
    <source>
        <dbReference type="Proteomes" id="UP000710849"/>
    </source>
</evidence>
<gene>
    <name evidence="2" type="ORF">EAE97_001781</name>
</gene>
<dbReference type="RefSeq" id="XP_038736850.1">
    <property type="nucleotide sequence ID" value="XM_038872292.1"/>
</dbReference>
<keyword evidence="3" id="KW-1185">Reference proteome</keyword>
<sequence>MAMGSLLNGLEVVSGRPIPLVVLLSIISLILWSSILSTSSKKKYSLPNLVPGLPIIGNTHQLPSQDFCLRVEQLAKSYGGKM</sequence>
<dbReference type="EMBL" id="RCSW01000003">
    <property type="protein sequence ID" value="KAF7952284.1"/>
    <property type="molecule type" value="Genomic_DNA"/>
</dbReference>
<keyword evidence="1" id="KW-1133">Transmembrane helix</keyword>
<dbReference type="GeneID" id="62145370"/>
<feature type="transmembrane region" description="Helical" evidence="1">
    <location>
        <begin position="20"/>
        <end position="38"/>
    </location>
</feature>
<evidence type="ECO:0000313" key="2">
    <source>
        <dbReference type="EMBL" id="KAF7952284.1"/>
    </source>
</evidence>
<keyword evidence="1" id="KW-0812">Transmembrane</keyword>
<name>A0A9P5IYS4_9HELO</name>
<reference evidence="2 3" key="1">
    <citation type="journal article" date="2020" name="Genome Biol. Evol.">
        <title>Comparative genomics of Sclerotiniaceae.</title>
        <authorList>
            <person name="Valero Jimenez C.A."/>
            <person name="Steentjes M."/>
            <person name="Scholten O.E."/>
            <person name="Van Kan J.A.L."/>
        </authorList>
    </citation>
    <scope>NUCLEOTIDE SEQUENCE [LARGE SCALE GENOMIC DNA]</scope>
    <source>
        <strain evidence="2 3">MUCL 94</strain>
    </source>
</reference>
<organism evidence="2 3">
    <name type="scientific">Botrytis byssoidea</name>
    <dbReference type="NCBI Taxonomy" id="139641"/>
    <lineage>
        <taxon>Eukaryota</taxon>
        <taxon>Fungi</taxon>
        <taxon>Dikarya</taxon>
        <taxon>Ascomycota</taxon>
        <taxon>Pezizomycotina</taxon>
        <taxon>Leotiomycetes</taxon>
        <taxon>Helotiales</taxon>
        <taxon>Sclerotiniaceae</taxon>
        <taxon>Botrytis</taxon>
    </lineage>
</organism>
<dbReference type="AlphaFoldDB" id="A0A9P5IYS4"/>
<evidence type="ECO:0000256" key="1">
    <source>
        <dbReference type="SAM" id="Phobius"/>
    </source>
</evidence>
<accession>A0A9P5IYS4</accession>